<organism evidence="1 2">
    <name type="scientific">Streptomyces aureoversilis</name>
    <dbReference type="NCBI Taxonomy" id="67277"/>
    <lineage>
        <taxon>Bacteria</taxon>
        <taxon>Bacillati</taxon>
        <taxon>Actinomycetota</taxon>
        <taxon>Actinomycetes</taxon>
        <taxon>Kitasatosporales</taxon>
        <taxon>Streptomycetaceae</taxon>
        <taxon>Streptomyces</taxon>
    </lineage>
</organism>
<dbReference type="RefSeq" id="WP_382047357.1">
    <property type="nucleotide sequence ID" value="NZ_JBHSKJ010000017.1"/>
</dbReference>
<protein>
    <submittedName>
        <fullName evidence="1">Uncharacterized protein</fullName>
    </submittedName>
</protein>
<evidence type="ECO:0000313" key="2">
    <source>
        <dbReference type="Proteomes" id="UP001596222"/>
    </source>
</evidence>
<evidence type="ECO:0000313" key="1">
    <source>
        <dbReference type="EMBL" id="MFC5148284.1"/>
    </source>
</evidence>
<gene>
    <name evidence="1" type="ORF">ACFPP6_26795</name>
</gene>
<dbReference type="EMBL" id="JBHSKJ010000017">
    <property type="protein sequence ID" value="MFC5148284.1"/>
    <property type="molecule type" value="Genomic_DNA"/>
</dbReference>
<proteinExistence type="predicted"/>
<keyword evidence="2" id="KW-1185">Reference proteome</keyword>
<comment type="caution">
    <text evidence="1">The sequence shown here is derived from an EMBL/GenBank/DDBJ whole genome shotgun (WGS) entry which is preliminary data.</text>
</comment>
<accession>A0ABW0A6I0</accession>
<sequence>MTVAVTAADAARKRRFLVLHDYGMGGAWWWVFARSEREILETFAWAEVVTDPETVAWREGDDDIPEVDIDAPQMPPGLDDMRAERDAQRGRPGFGALADKDVLYLRRRWDEGDDGGDGDGDGEDLTIYLMEVGPDGRRMREVELAEDGTAAVRSGPDDWPFNTPVVDVFAPEVVGQEISREEFEEQWARARPVEPEPGL</sequence>
<name>A0ABW0A6I0_9ACTN</name>
<reference evidence="2" key="1">
    <citation type="journal article" date="2019" name="Int. J. Syst. Evol. Microbiol.">
        <title>The Global Catalogue of Microorganisms (GCM) 10K type strain sequencing project: providing services to taxonomists for standard genome sequencing and annotation.</title>
        <authorList>
            <consortium name="The Broad Institute Genomics Platform"/>
            <consortium name="The Broad Institute Genome Sequencing Center for Infectious Disease"/>
            <person name="Wu L."/>
            <person name="Ma J."/>
        </authorList>
    </citation>
    <scope>NUCLEOTIDE SEQUENCE [LARGE SCALE GENOMIC DNA]</scope>
    <source>
        <strain evidence="2">CGMCC 4.1641</strain>
    </source>
</reference>
<dbReference type="Proteomes" id="UP001596222">
    <property type="component" value="Unassembled WGS sequence"/>
</dbReference>